<accession>A0A1E5T9I2</accession>
<proteinExistence type="predicted"/>
<keyword evidence="2" id="KW-1185">Reference proteome</keyword>
<dbReference type="Proteomes" id="UP000095713">
    <property type="component" value="Unassembled WGS sequence"/>
</dbReference>
<dbReference type="EMBL" id="MDJD01000043">
    <property type="protein sequence ID" value="OEK08039.1"/>
    <property type="molecule type" value="Genomic_DNA"/>
</dbReference>
<dbReference type="AlphaFoldDB" id="A0A1E5T9I2"/>
<comment type="caution">
    <text evidence="1">The sequence shown here is derived from an EMBL/GenBank/DDBJ whole genome shotgun (WGS) entry which is preliminary data.</text>
</comment>
<gene>
    <name evidence="1" type="ORF">A8C32_16420</name>
</gene>
<sequence length="89" mass="9776">MSKTMTVDVLSSIKGAQPSEAVSKLFDVIKNAHPTNNNAFNNANNNAVSLNDLRDDMIIESAAIEKQIIKENFPNEKNGFLVVSKVIEE</sequence>
<name>A0A1E5T9I2_9FLAO</name>
<organism evidence="1 2">
    <name type="scientific">Flavivirga aquatica</name>
    <dbReference type="NCBI Taxonomy" id="1849968"/>
    <lineage>
        <taxon>Bacteria</taxon>
        <taxon>Pseudomonadati</taxon>
        <taxon>Bacteroidota</taxon>
        <taxon>Flavobacteriia</taxon>
        <taxon>Flavobacteriales</taxon>
        <taxon>Flavobacteriaceae</taxon>
        <taxon>Flavivirga</taxon>
    </lineage>
</organism>
<dbReference type="RefSeq" id="WP_069830498.1">
    <property type="nucleotide sequence ID" value="NZ_MDJD01000043.1"/>
</dbReference>
<protein>
    <submittedName>
        <fullName evidence="1">Uncharacterized protein</fullName>
    </submittedName>
</protein>
<reference evidence="1 2" key="1">
    <citation type="submission" date="2016-05" db="EMBL/GenBank/DDBJ databases">
        <title>Draft Genome Sequence of Algibacter sp. Strain SK-16 Isolated from the Surface Water of Aburatsubo Inlet.</title>
        <authorList>
            <person name="Wong S.-K."/>
            <person name="Yoshizawa S."/>
            <person name="Nakajima Y."/>
            <person name="Ogura Y."/>
            <person name="Tetsuya H."/>
            <person name="Hamasaki K."/>
        </authorList>
    </citation>
    <scope>NUCLEOTIDE SEQUENCE [LARGE SCALE GENOMIC DNA]</scope>
    <source>
        <strain evidence="1 2">SK-16</strain>
    </source>
</reference>
<dbReference type="STRING" id="1849968.A8C32_16420"/>
<evidence type="ECO:0000313" key="2">
    <source>
        <dbReference type="Proteomes" id="UP000095713"/>
    </source>
</evidence>
<evidence type="ECO:0000313" key="1">
    <source>
        <dbReference type="EMBL" id="OEK08039.1"/>
    </source>
</evidence>